<evidence type="ECO:0000313" key="1">
    <source>
        <dbReference type="EMBL" id="RNF30266.1"/>
    </source>
</evidence>
<dbReference type="Pfam" id="PF02597">
    <property type="entry name" value="ThiS"/>
    <property type="match status" value="1"/>
</dbReference>
<dbReference type="PANTHER" id="PTHR34472">
    <property type="entry name" value="SULFUR CARRIER PROTEIN THIS"/>
    <property type="match status" value="1"/>
</dbReference>
<dbReference type="InterPro" id="IPR010035">
    <property type="entry name" value="Thi_S"/>
</dbReference>
<protein>
    <submittedName>
        <fullName evidence="1">Thiamine biosynthesis protein ThiS</fullName>
    </submittedName>
</protein>
<dbReference type="AlphaFoldDB" id="A0A422QJW9"/>
<dbReference type="SUPFAM" id="SSF54285">
    <property type="entry name" value="MoaD/ThiS"/>
    <property type="match status" value="1"/>
</dbReference>
<dbReference type="InterPro" id="IPR012675">
    <property type="entry name" value="Beta-grasp_dom_sf"/>
</dbReference>
<dbReference type="Proteomes" id="UP000283254">
    <property type="component" value="Unassembled WGS sequence"/>
</dbReference>
<accession>A0A422QJW9</accession>
<dbReference type="RefSeq" id="WP_123070019.1">
    <property type="nucleotide sequence ID" value="NZ_JSAB01000125.1"/>
</dbReference>
<keyword evidence="2" id="KW-1185">Reference proteome</keyword>
<dbReference type="EMBL" id="JSAB01000125">
    <property type="protein sequence ID" value="RNF30266.1"/>
    <property type="molecule type" value="Genomic_DNA"/>
</dbReference>
<dbReference type="NCBIfam" id="TIGR01683">
    <property type="entry name" value="thiS"/>
    <property type="match status" value="1"/>
</dbReference>
<reference evidence="1" key="1">
    <citation type="submission" date="2014-10" db="EMBL/GenBank/DDBJ databases">
        <title>Massilia sp. genome.</title>
        <authorList>
            <person name="Xu B."/>
            <person name="Dai L."/>
            <person name="Huang Z."/>
        </authorList>
    </citation>
    <scope>NUCLEOTIDE SEQUENCE [LARGE SCALE GENOMIC DNA]</scope>
    <source>
        <strain evidence="1">CFS-1</strain>
    </source>
</reference>
<gene>
    <name evidence="1" type="ORF">NM04_13445</name>
</gene>
<dbReference type="InterPro" id="IPR016155">
    <property type="entry name" value="Mopterin_synth/thiamin_S_b"/>
</dbReference>
<dbReference type="InterPro" id="IPR003749">
    <property type="entry name" value="ThiS/MoaD-like"/>
</dbReference>
<sequence length="67" mass="7315">MTPIEVNGAPCTVPQGQTLFGLLEQLGLSGQGMALAVNREVVPRQQWLHRRLHEQDRVDIVRAIGGG</sequence>
<dbReference type="CDD" id="cd00565">
    <property type="entry name" value="Ubl_ThiS"/>
    <property type="match status" value="1"/>
</dbReference>
<proteinExistence type="predicted"/>
<comment type="caution">
    <text evidence="1">The sequence shown here is derived from an EMBL/GenBank/DDBJ whole genome shotgun (WGS) entry which is preliminary data.</text>
</comment>
<dbReference type="Gene3D" id="3.10.20.30">
    <property type="match status" value="1"/>
</dbReference>
<organism evidence="1 2">
    <name type="scientific">Massilia aurea</name>
    <dbReference type="NCBI Taxonomy" id="373040"/>
    <lineage>
        <taxon>Bacteria</taxon>
        <taxon>Pseudomonadati</taxon>
        <taxon>Pseudomonadota</taxon>
        <taxon>Betaproteobacteria</taxon>
        <taxon>Burkholderiales</taxon>
        <taxon>Oxalobacteraceae</taxon>
        <taxon>Telluria group</taxon>
        <taxon>Massilia</taxon>
    </lineage>
</organism>
<name>A0A422QJW9_9BURK</name>
<dbReference type="OrthoDB" id="9800283at2"/>
<evidence type="ECO:0000313" key="2">
    <source>
        <dbReference type="Proteomes" id="UP000283254"/>
    </source>
</evidence>
<dbReference type="PANTHER" id="PTHR34472:SF1">
    <property type="entry name" value="SULFUR CARRIER PROTEIN THIS"/>
    <property type="match status" value="1"/>
</dbReference>